<dbReference type="EMBL" id="QGDQ01000003">
    <property type="protein sequence ID" value="PWJ55444.1"/>
    <property type="molecule type" value="Genomic_DNA"/>
</dbReference>
<keyword evidence="4" id="KW-1185">Reference proteome</keyword>
<evidence type="ECO:0000259" key="2">
    <source>
        <dbReference type="Pfam" id="PF18970"/>
    </source>
</evidence>
<proteinExistence type="predicted"/>
<feature type="compositionally biased region" description="Low complexity" evidence="1">
    <location>
        <begin position="132"/>
        <end position="148"/>
    </location>
</feature>
<gene>
    <name evidence="3" type="ORF">BXY45_103115</name>
</gene>
<evidence type="ECO:0000313" key="3">
    <source>
        <dbReference type="EMBL" id="PWJ55444.1"/>
    </source>
</evidence>
<reference evidence="3 4" key="1">
    <citation type="submission" date="2018-03" db="EMBL/GenBank/DDBJ databases">
        <title>Genomic Encyclopedia of Archaeal and Bacterial Type Strains, Phase II (KMG-II): from individual species to whole genera.</title>
        <authorList>
            <person name="Goeker M."/>
        </authorList>
    </citation>
    <scope>NUCLEOTIDE SEQUENCE [LARGE SCALE GENOMIC DNA]</scope>
    <source>
        <strain evidence="3 4">DSM 44889</strain>
    </source>
</reference>
<dbReference type="Proteomes" id="UP000245469">
    <property type="component" value="Unassembled WGS sequence"/>
</dbReference>
<accession>A0A316AEX3</accession>
<organism evidence="3 4">
    <name type="scientific">Quadrisphaera granulorum</name>
    <dbReference type="NCBI Taxonomy" id="317664"/>
    <lineage>
        <taxon>Bacteria</taxon>
        <taxon>Bacillati</taxon>
        <taxon>Actinomycetota</taxon>
        <taxon>Actinomycetes</taxon>
        <taxon>Kineosporiales</taxon>
        <taxon>Kineosporiaceae</taxon>
        <taxon>Quadrisphaera</taxon>
    </lineage>
</organism>
<feature type="region of interest" description="Disordered" evidence="1">
    <location>
        <begin position="1"/>
        <end position="161"/>
    </location>
</feature>
<feature type="compositionally biased region" description="Basic and acidic residues" evidence="1">
    <location>
        <begin position="36"/>
        <end position="48"/>
    </location>
</feature>
<evidence type="ECO:0000256" key="1">
    <source>
        <dbReference type="SAM" id="MobiDB-lite"/>
    </source>
</evidence>
<feature type="compositionally biased region" description="Acidic residues" evidence="1">
    <location>
        <begin position="84"/>
        <end position="109"/>
    </location>
</feature>
<protein>
    <recommendedName>
        <fullName evidence="2">DUF5709 domain-containing protein</fullName>
    </recommendedName>
</protein>
<dbReference type="AlphaFoldDB" id="A0A316AEX3"/>
<feature type="domain" description="DUF5709" evidence="2">
    <location>
        <begin position="108"/>
        <end position="156"/>
    </location>
</feature>
<dbReference type="InterPro" id="IPR043763">
    <property type="entry name" value="DUF5709"/>
</dbReference>
<comment type="caution">
    <text evidence="3">The sequence shown here is derived from an EMBL/GenBank/DDBJ whole genome shotgun (WGS) entry which is preliminary data.</text>
</comment>
<name>A0A316AEX3_9ACTN</name>
<evidence type="ECO:0000313" key="4">
    <source>
        <dbReference type="Proteomes" id="UP000245469"/>
    </source>
</evidence>
<dbReference type="Pfam" id="PF18970">
    <property type="entry name" value="DUF5709"/>
    <property type="match status" value="1"/>
</dbReference>
<feature type="compositionally biased region" description="Basic and acidic residues" evidence="1">
    <location>
        <begin position="110"/>
        <end position="131"/>
    </location>
</feature>
<sequence length="161" mass="16452">MAASGGMSTPGAAPEQDPVTAMADTEDDAYASELLDEGHSPREREVHVGRYGLTADEELAGESLEERLAEEEPDPSASLVLDGSADDGDLPADQPADGDLDGELLDDEVGDLRAGRLVEPDQGASEDREKSAVASDAGIDGGAASAEEAAVHVVPDGPDRG</sequence>